<accession>A0ABP8Q088</accession>
<dbReference type="Proteomes" id="UP001501321">
    <property type="component" value="Unassembled WGS sequence"/>
</dbReference>
<comment type="caution">
    <text evidence="2">The sequence shown here is derived from an EMBL/GenBank/DDBJ whole genome shotgun (WGS) entry which is preliminary data.</text>
</comment>
<dbReference type="EMBL" id="BAABFC010000003">
    <property type="protein sequence ID" value="GAA4494202.1"/>
    <property type="molecule type" value="Genomic_DNA"/>
</dbReference>
<feature type="transmembrane region" description="Helical" evidence="1">
    <location>
        <begin position="389"/>
        <end position="407"/>
    </location>
</feature>
<keyword evidence="1" id="KW-1133">Transmembrane helix</keyword>
<gene>
    <name evidence="2" type="ORF">GCM10023095_05440</name>
</gene>
<organism evidence="2 3">
    <name type="scientific">Pseudaeromonas paramecii</name>
    <dbReference type="NCBI Taxonomy" id="2138166"/>
    <lineage>
        <taxon>Bacteria</taxon>
        <taxon>Pseudomonadati</taxon>
        <taxon>Pseudomonadota</taxon>
        <taxon>Gammaproteobacteria</taxon>
        <taxon>Aeromonadales</taxon>
        <taxon>Aeromonadaceae</taxon>
        <taxon>Pseudaeromonas</taxon>
    </lineage>
</organism>
<feature type="transmembrane region" description="Helical" evidence="1">
    <location>
        <begin position="291"/>
        <end position="312"/>
    </location>
</feature>
<sequence>MSRAQSVLFYAGWLLGLLLALYYADHQILTGDQTQMLYKGYLGAYQGTWLSYGNAASAVGNVPGSLSAYLIGLPLLLWDSPYAPMALLLLLRLVSYLLLDRVVDGILGTRGRFILLVLFWLNPWFLYDSLLYNPAYLCLFAALHCWSAYQLRQRPSLLYSALHLLSIGLAMQLHYSWPLLAVISLVLFYRRLLHLNPWGLLLALGLLLLSLLPYLQTLLSAPEIAQNTDPEARARYIGWGGVHVYPVLKAISYWLRYGTWLFSNKLVNGGDFAWVSHWEWLRLVLNYGWKALIYGVGTASAVLVLLAHRFTWQGLKGQWRRPAADQPPVTDRLWLALYALAALMAVVVSAVLSPIVFSYWHLIMVFPFALFPLLLYLDDRLQQRPGWGPRAFWLSAAFCLLVNLVAATDSRKFSYQADYRSQTLEQVSRWQAQWASQADTQP</sequence>
<evidence type="ECO:0000313" key="3">
    <source>
        <dbReference type="Proteomes" id="UP001501321"/>
    </source>
</evidence>
<name>A0ABP8Q088_9GAMM</name>
<reference evidence="3" key="1">
    <citation type="journal article" date="2019" name="Int. J. Syst. Evol. Microbiol.">
        <title>The Global Catalogue of Microorganisms (GCM) 10K type strain sequencing project: providing services to taxonomists for standard genome sequencing and annotation.</title>
        <authorList>
            <consortium name="The Broad Institute Genomics Platform"/>
            <consortium name="The Broad Institute Genome Sequencing Center for Infectious Disease"/>
            <person name="Wu L."/>
            <person name="Ma J."/>
        </authorList>
    </citation>
    <scope>NUCLEOTIDE SEQUENCE [LARGE SCALE GENOMIC DNA]</scope>
    <source>
        <strain evidence="3">JCM 32226</strain>
    </source>
</reference>
<feature type="transmembrane region" description="Helical" evidence="1">
    <location>
        <begin position="111"/>
        <end position="127"/>
    </location>
</feature>
<proteinExistence type="predicted"/>
<protein>
    <recommendedName>
        <fullName evidence="4">3-deoxy-D-manno-octulosonic acid transferase</fullName>
    </recommendedName>
</protein>
<feature type="transmembrane region" description="Helical" evidence="1">
    <location>
        <begin position="195"/>
        <end position="215"/>
    </location>
</feature>
<keyword evidence="1" id="KW-0812">Transmembrane</keyword>
<keyword evidence="1" id="KW-0472">Membrane</keyword>
<evidence type="ECO:0008006" key="4">
    <source>
        <dbReference type="Google" id="ProtNLM"/>
    </source>
</evidence>
<feature type="transmembrane region" description="Helical" evidence="1">
    <location>
        <begin position="358"/>
        <end position="377"/>
    </location>
</feature>
<evidence type="ECO:0000313" key="2">
    <source>
        <dbReference type="EMBL" id="GAA4494202.1"/>
    </source>
</evidence>
<evidence type="ECO:0000256" key="1">
    <source>
        <dbReference type="SAM" id="Phobius"/>
    </source>
</evidence>
<keyword evidence="3" id="KW-1185">Reference proteome</keyword>
<feature type="transmembrane region" description="Helical" evidence="1">
    <location>
        <begin position="161"/>
        <end position="189"/>
    </location>
</feature>
<feature type="transmembrane region" description="Helical" evidence="1">
    <location>
        <begin position="7"/>
        <end position="24"/>
    </location>
</feature>
<feature type="transmembrane region" description="Helical" evidence="1">
    <location>
        <begin position="236"/>
        <end position="255"/>
    </location>
</feature>
<dbReference type="RefSeq" id="WP_345009816.1">
    <property type="nucleotide sequence ID" value="NZ_BAABFC010000003.1"/>
</dbReference>
<feature type="transmembrane region" description="Helical" evidence="1">
    <location>
        <begin position="133"/>
        <end position="149"/>
    </location>
</feature>
<feature type="transmembrane region" description="Helical" evidence="1">
    <location>
        <begin position="82"/>
        <end position="99"/>
    </location>
</feature>
<feature type="transmembrane region" description="Helical" evidence="1">
    <location>
        <begin position="333"/>
        <end position="352"/>
    </location>
</feature>